<keyword evidence="9 10" id="KW-0663">Pyridoxal phosphate</keyword>
<dbReference type="Gene3D" id="3.90.1150.10">
    <property type="entry name" value="Aspartate Aminotransferase, domain 1"/>
    <property type="match status" value="1"/>
</dbReference>
<dbReference type="PANTHER" id="PTHR11986">
    <property type="entry name" value="AMINOTRANSFERASE CLASS III"/>
    <property type="match status" value="1"/>
</dbReference>
<protein>
    <recommendedName>
        <fullName evidence="5">acetylornithine transaminase</fullName>
        <ecNumber evidence="5">2.6.1.11</ecNumber>
    </recommendedName>
</protein>
<dbReference type="InterPro" id="IPR005814">
    <property type="entry name" value="Aminotrans_3"/>
</dbReference>
<evidence type="ECO:0000256" key="3">
    <source>
        <dbReference type="ARBA" id="ARBA00005024"/>
    </source>
</evidence>
<dbReference type="FunFam" id="3.40.640.10:FF:000004">
    <property type="entry name" value="Acetylornithine aminotransferase"/>
    <property type="match status" value="1"/>
</dbReference>
<accession>A0A507DU52</accession>
<dbReference type="AlphaFoldDB" id="A0A507DU52"/>
<evidence type="ECO:0000256" key="10">
    <source>
        <dbReference type="RuleBase" id="RU003560"/>
    </source>
</evidence>
<evidence type="ECO:0000313" key="11">
    <source>
        <dbReference type="EMBL" id="TPX54802.1"/>
    </source>
</evidence>
<keyword evidence="8" id="KW-0808">Transferase</keyword>
<dbReference type="PANTHER" id="PTHR11986:SF79">
    <property type="entry name" value="ACETYLORNITHINE AMINOTRANSFERASE, MITOCHONDRIAL"/>
    <property type="match status" value="1"/>
</dbReference>
<dbReference type="PROSITE" id="PS00600">
    <property type="entry name" value="AA_TRANSFER_CLASS_3"/>
    <property type="match status" value="1"/>
</dbReference>
<dbReference type="InterPro" id="IPR015424">
    <property type="entry name" value="PyrdxlP-dep_Trfase"/>
</dbReference>
<dbReference type="InterPro" id="IPR050103">
    <property type="entry name" value="Class-III_PLP-dep_AT"/>
</dbReference>
<dbReference type="InterPro" id="IPR015422">
    <property type="entry name" value="PyrdxlP-dep_Trfase_small"/>
</dbReference>
<dbReference type="GO" id="GO:0003992">
    <property type="term" value="F:N2-acetyl-L-ornithine:2-oxoglutarate 5-aminotransferase activity"/>
    <property type="evidence" value="ECO:0007669"/>
    <property type="project" value="UniProtKB-EC"/>
</dbReference>
<evidence type="ECO:0000313" key="12">
    <source>
        <dbReference type="Proteomes" id="UP000318582"/>
    </source>
</evidence>
<dbReference type="HAMAP" id="MF_01107">
    <property type="entry name" value="ArgD_aminotrans_3"/>
    <property type="match status" value="1"/>
</dbReference>
<dbReference type="CDD" id="cd00610">
    <property type="entry name" value="OAT_like"/>
    <property type="match status" value="1"/>
</dbReference>
<gene>
    <name evidence="11" type="ORF">PhCBS80983_g05746</name>
</gene>
<comment type="subcellular location">
    <subcellularLocation>
        <location evidence="2">Mitochondrion</location>
    </subcellularLocation>
</comment>
<dbReference type="EMBL" id="QEAQ01000138">
    <property type="protein sequence ID" value="TPX54802.1"/>
    <property type="molecule type" value="Genomic_DNA"/>
</dbReference>
<comment type="pathway">
    <text evidence="3">Amino-acid biosynthesis; L-arginine biosynthesis; N(2)-acetyl-L-ornithine from L-glutamate: step 4/4.</text>
</comment>
<evidence type="ECO:0000256" key="8">
    <source>
        <dbReference type="ARBA" id="ARBA00022679"/>
    </source>
</evidence>
<dbReference type="NCBIfam" id="NF002325">
    <property type="entry name" value="PRK01278.1"/>
    <property type="match status" value="1"/>
</dbReference>
<dbReference type="NCBIfam" id="TIGR00707">
    <property type="entry name" value="argD"/>
    <property type="match status" value="1"/>
</dbReference>
<dbReference type="GO" id="GO:0005759">
    <property type="term" value="C:mitochondrial matrix"/>
    <property type="evidence" value="ECO:0007669"/>
    <property type="project" value="TreeGrafter"/>
</dbReference>
<dbReference type="EC" id="2.6.1.11" evidence="5"/>
<reference evidence="11 12" key="1">
    <citation type="journal article" date="2019" name="Sci. Rep.">
        <title>Comparative genomics of chytrid fungi reveal insights into the obligate biotrophic and pathogenic lifestyle of Synchytrium endobioticum.</title>
        <authorList>
            <person name="van de Vossenberg B.T.L.H."/>
            <person name="Warris S."/>
            <person name="Nguyen H.D.T."/>
            <person name="van Gent-Pelzer M.P.E."/>
            <person name="Joly D.L."/>
            <person name="van de Geest H.C."/>
            <person name="Bonants P.J.M."/>
            <person name="Smith D.S."/>
            <person name="Levesque C.A."/>
            <person name="van der Lee T.A.J."/>
        </authorList>
    </citation>
    <scope>NUCLEOTIDE SEQUENCE [LARGE SCALE GENOMIC DNA]</scope>
    <source>
        <strain evidence="11 12">CBS 809.83</strain>
    </source>
</reference>
<dbReference type="GO" id="GO:0042802">
    <property type="term" value="F:identical protein binding"/>
    <property type="evidence" value="ECO:0007669"/>
    <property type="project" value="TreeGrafter"/>
</dbReference>
<comment type="caution">
    <text evidence="11">The sequence shown here is derived from an EMBL/GenBank/DDBJ whole genome shotgun (WGS) entry which is preliminary data.</text>
</comment>
<dbReference type="SUPFAM" id="SSF53383">
    <property type="entry name" value="PLP-dependent transferases"/>
    <property type="match status" value="1"/>
</dbReference>
<evidence type="ECO:0000256" key="1">
    <source>
        <dbReference type="ARBA" id="ARBA00001933"/>
    </source>
</evidence>
<dbReference type="InterPro" id="IPR004636">
    <property type="entry name" value="AcOrn/SuccOrn_fam"/>
</dbReference>
<evidence type="ECO:0000256" key="7">
    <source>
        <dbReference type="ARBA" id="ARBA00022605"/>
    </source>
</evidence>
<dbReference type="GO" id="GO:0030170">
    <property type="term" value="F:pyridoxal phosphate binding"/>
    <property type="evidence" value="ECO:0007669"/>
    <property type="project" value="InterPro"/>
</dbReference>
<dbReference type="PIRSF" id="PIRSF000521">
    <property type="entry name" value="Transaminase_4ab_Lys_Orn"/>
    <property type="match status" value="1"/>
</dbReference>
<comment type="cofactor">
    <cofactor evidence="1">
        <name>pyridoxal 5'-phosphate</name>
        <dbReference type="ChEBI" id="CHEBI:597326"/>
    </cofactor>
</comment>
<dbReference type="InterPro" id="IPR049704">
    <property type="entry name" value="Aminotrans_3_PPA_site"/>
</dbReference>
<name>A0A507DU52_9FUNG</name>
<organism evidence="11 12">
    <name type="scientific">Powellomyces hirtus</name>
    <dbReference type="NCBI Taxonomy" id="109895"/>
    <lineage>
        <taxon>Eukaryota</taxon>
        <taxon>Fungi</taxon>
        <taxon>Fungi incertae sedis</taxon>
        <taxon>Chytridiomycota</taxon>
        <taxon>Chytridiomycota incertae sedis</taxon>
        <taxon>Chytridiomycetes</taxon>
        <taxon>Spizellomycetales</taxon>
        <taxon>Powellomycetaceae</taxon>
        <taxon>Powellomyces</taxon>
    </lineage>
</organism>
<proteinExistence type="inferred from homology"/>
<dbReference type="UniPathway" id="UPA00068">
    <property type="reaction ID" value="UER00109"/>
</dbReference>
<keyword evidence="6" id="KW-0032">Aminotransferase</keyword>
<evidence type="ECO:0000256" key="5">
    <source>
        <dbReference type="ARBA" id="ARBA00012919"/>
    </source>
</evidence>
<evidence type="ECO:0000256" key="6">
    <source>
        <dbReference type="ARBA" id="ARBA00022576"/>
    </source>
</evidence>
<comment type="similarity">
    <text evidence="4 10">Belongs to the class-III pyridoxal-phosphate-dependent aminotransferase family.</text>
</comment>
<evidence type="ECO:0000256" key="4">
    <source>
        <dbReference type="ARBA" id="ARBA00008954"/>
    </source>
</evidence>
<evidence type="ECO:0000256" key="9">
    <source>
        <dbReference type="ARBA" id="ARBA00022898"/>
    </source>
</evidence>
<dbReference type="GO" id="GO:0006526">
    <property type="term" value="P:L-arginine biosynthetic process"/>
    <property type="evidence" value="ECO:0007669"/>
    <property type="project" value="UniProtKB-UniPathway"/>
</dbReference>
<dbReference type="Pfam" id="PF00202">
    <property type="entry name" value="Aminotran_3"/>
    <property type="match status" value="1"/>
</dbReference>
<dbReference type="STRING" id="109895.A0A507DU52"/>
<keyword evidence="7" id="KW-0028">Amino-acid biosynthesis</keyword>
<dbReference type="Proteomes" id="UP000318582">
    <property type="component" value="Unassembled WGS sequence"/>
</dbReference>
<sequence>MPSKSEPTSPADPSDEFPFADARVAPSTHAQLQRDSKYLLQLYARPDVIFTRGEGCYLYDTAGRRFLDMNAGIAVNALGHGDKEFANVVAEQTRNMVHLSNLYHHDYAGPFAEDIVKSLPKNCEGGLSKEGQKVFFCNSGTEANEAALKFGRKYGRKDLKKSEAPTKSTIVSFSNAFHGRSMGALSATPSPKYQTPFMPLLPGFVHAPYNDLERAAQVIDDSVCAVIVEPVQGEGGIIPASKEFLQYLRKRCDEVGAVLIFDEIQCGLGRTGTLFAYEQYGVAPDILTLAKPLANGLPIGAVVLAPHVAAHIHPGDHGTTFGGSPLATRVGHTVFSRINNPHFLTHVKEMGQHLYTACNELANNSPLVSAVRGKGLMVGLQLRDSVDPALFVDLAREQGVLVISAGNNTVRLVPPLIITKEQIDHAVVVFEDVISDMESYIATGKDLKV</sequence>
<keyword evidence="12" id="KW-1185">Reference proteome</keyword>
<dbReference type="Gene3D" id="3.40.640.10">
    <property type="entry name" value="Type I PLP-dependent aspartate aminotransferase-like (Major domain)"/>
    <property type="match status" value="1"/>
</dbReference>
<dbReference type="InterPro" id="IPR015421">
    <property type="entry name" value="PyrdxlP-dep_Trfase_major"/>
</dbReference>
<evidence type="ECO:0000256" key="2">
    <source>
        <dbReference type="ARBA" id="ARBA00004173"/>
    </source>
</evidence>